<dbReference type="AlphaFoldDB" id="A0A8S1QG61"/>
<dbReference type="EMBL" id="CAJJDN010000104">
    <property type="protein sequence ID" value="CAD8113727.1"/>
    <property type="molecule type" value="Genomic_DNA"/>
</dbReference>
<gene>
    <name evidence="1" type="ORF">PSON_ATCC_30995.1.T1040053</name>
</gene>
<keyword evidence="2" id="KW-1185">Reference proteome</keyword>
<comment type="caution">
    <text evidence="1">The sequence shown here is derived from an EMBL/GenBank/DDBJ whole genome shotgun (WGS) entry which is preliminary data.</text>
</comment>
<organism evidence="1 2">
    <name type="scientific">Paramecium sonneborni</name>
    <dbReference type="NCBI Taxonomy" id="65129"/>
    <lineage>
        <taxon>Eukaryota</taxon>
        <taxon>Sar</taxon>
        <taxon>Alveolata</taxon>
        <taxon>Ciliophora</taxon>
        <taxon>Intramacronucleata</taxon>
        <taxon>Oligohymenophorea</taxon>
        <taxon>Peniculida</taxon>
        <taxon>Parameciidae</taxon>
        <taxon>Paramecium</taxon>
    </lineage>
</organism>
<evidence type="ECO:0000313" key="1">
    <source>
        <dbReference type="EMBL" id="CAD8113727.1"/>
    </source>
</evidence>
<name>A0A8S1QG61_9CILI</name>
<accession>A0A8S1QG61</accession>
<sequence>MDLEAVFKQAKQILIFFKVQEKVQICCKIMLYINHKKNDIVLKKVFINDLCKKRFNRMNSSSLQIEV</sequence>
<evidence type="ECO:0000313" key="2">
    <source>
        <dbReference type="Proteomes" id="UP000692954"/>
    </source>
</evidence>
<reference evidence="1" key="1">
    <citation type="submission" date="2021-01" db="EMBL/GenBank/DDBJ databases">
        <authorList>
            <consortium name="Genoscope - CEA"/>
            <person name="William W."/>
        </authorList>
    </citation>
    <scope>NUCLEOTIDE SEQUENCE</scope>
</reference>
<proteinExistence type="predicted"/>
<dbReference type="Proteomes" id="UP000692954">
    <property type="component" value="Unassembled WGS sequence"/>
</dbReference>
<protein>
    <submittedName>
        <fullName evidence="1">Uncharacterized protein</fullName>
    </submittedName>
</protein>